<sequence>MSQRRGDPARDVTAGSLADVTESLMLEFQADLDLSTISGVVLGARDDLAGQVLDAAFPEMLQRLARTRLDQLRHDRHRTR</sequence>
<accession>A0ABY7K2X2</accession>
<protein>
    <submittedName>
        <fullName evidence="1">Uncharacterized protein</fullName>
    </submittedName>
</protein>
<evidence type="ECO:0000313" key="1">
    <source>
        <dbReference type="EMBL" id="WAX59157.1"/>
    </source>
</evidence>
<dbReference type="Proteomes" id="UP001164693">
    <property type="component" value="Chromosome"/>
</dbReference>
<dbReference type="RefSeq" id="WP_269445698.1">
    <property type="nucleotide sequence ID" value="NZ_CP097463.1"/>
</dbReference>
<reference evidence="1" key="1">
    <citation type="submission" date="2022-05" db="EMBL/GenBank/DDBJ databases">
        <title>Jatrophihabitans sp. SB3-54 whole genome sequence.</title>
        <authorList>
            <person name="Suh M.K."/>
            <person name="Eom M.K."/>
            <person name="Kim J.S."/>
            <person name="Kim H.S."/>
            <person name="Do H.E."/>
            <person name="Shin Y.K."/>
            <person name="Lee J.-S."/>
        </authorList>
    </citation>
    <scope>NUCLEOTIDE SEQUENCE</scope>
    <source>
        <strain evidence="1">SB3-54</strain>
    </source>
</reference>
<evidence type="ECO:0000313" key="2">
    <source>
        <dbReference type="Proteomes" id="UP001164693"/>
    </source>
</evidence>
<gene>
    <name evidence="1" type="ORF">M6B22_10445</name>
</gene>
<organism evidence="1 2">
    <name type="scientific">Jatrophihabitans cynanchi</name>
    <dbReference type="NCBI Taxonomy" id="2944128"/>
    <lineage>
        <taxon>Bacteria</taxon>
        <taxon>Bacillati</taxon>
        <taxon>Actinomycetota</taxon>
        <taxon>Actinomycetes</taxon>
        <taxon>Jatrophihabitantales</taxon>
        <taxon>Jatrophihabitantaceae</taxon>
        <taxon>Jatrophihabitans</taxon>
    </lineage>
</organism>
<keyword evidence="2" id="KW-1185">Reference proteome</keyword>
<proteinExistence type="predicted"/>
<dbReference type="EMBL" id="CP097463">
    <property type="protein sequence ID" value="WAX59157.1"/>
    <property type="molecule type" value="Genomic_DNA"/>
</dbReference>
<name>A0ABY7K2X2_9ACTN</name>